<keyword evidence="2 3" id="KW-0808">Transferase</keyword>
<evidence type="ECO:0000313" key="6">
    <source>
        <dbReference type="Proteomes" id="UP001187471"/>
    </source>
</evidence>
<feature type="non-terminal residue" evidence="5">
    <location>
        <position position="517"/>
    </location>
</feature>
<dbReference type="GO" id="GO:0008146">
    <property type="term" value="F:sulfotransferase activity"/>
    <property type="evidence" value="ECO:0007669"/>
    <property type="project" value="InterPro"/>
</dbReference>
<evidence type="ECO:0000313" key="5">
    <source>
        <dbReference type="EMBL" id="KAK2989393.1"/>
    </source>
</evidence>
<comment type="similarity">
    <text evidence="1 3">Belongs to the sulfotransferase 1 family.</text>
</comment>
<dbReference type="Proteomes" id="UP001187471">
    <property type="component" value="Unassembled WGS sequence"/>
</dbReference>
<dbReference type="InterPro" id="IPR000863">
    <property type="entry name" value="Sulfotransferase_dom"/>
</dbReference>
<feature type="domain" description="Sulfotransferase" evidence="4">
    <location>
        <begin position="25"/>
        <end position="163"/>
    </location>
</feature>
<proteinExistence type="inferred from homology"/>
<organism evidence="5 6">
    <name type="scientific">Escallonia rubra</name>
    <dbReference type="NCBI Taxonomy" id="112253"/>
    <lineage>
        <taxon>Eukaryota</taxon>
        <taxon>Viridiplantae</taxon>
        <taxon>Streptophyta</taxon>
        <taxon>Embryophyta</taxon>
        <taxon>Tracheophyta</taxon>
        <taxon>Spermatophyta</taxon>
        <taxon>Magnoliopsida</taxon>
        <taxon>eudicotyledons</taxon>
        <taxon>Gunneridae</taxon>
        <taxon>Pentapetalae</taxon>
        <taxon>asterids</taxon>
        <taxon>campanulids</taxon>
        <taxon>Escalloniales</taxon>
        <taxon>Escalloniaceae</taxon>
        <taxon>Escallonia</taxon>
    </lineage>
</organism>
<keyword evidence="6" id="KW-1185">Reference proteome</keyword>
<accession>A0AA88RQT6</accession>
<dbReference type="EC" id="2.8.2.-" evidence="3"/>
<evidence type="ECO:0000259" key="4">
    <source>
        <dbReference type="Pfam" id="PF00685"/>
    </source>
</evidence>
<dbReference type="AlphaFoldDB" id="A0AA88RQT6"/>
<evidence type="ECO:0000256" key="2">
    <source>
        <dbReference type="ARBA" id="ARBA00022679"/>
    </source>
</evidence>
<dbReference type="Pfam" id="PF00685">
    <property type="entry name" value="Sulfotransfer_1"/>
    <property type="match status" value="2"/>
</dbReference>
<protein>
    <recommendedName>
        <fullName evidence="3">Sulfotransferase</fullName>
        <ecNumber evidence="3">2.8.2.-</ecNumber>
    </recommendedName>
</protein>
<feature type="domain" description="Sulfotransferase" evidence="4">
    <location>
        <begin position="255"/>
        <end position="514"/>
    </location>
</feature>
<dbReference type="PANTHER" id="PTHR11783">
    <property type="entry name" value="SULFOTRANSFERASE SULT"/>
    <property type="match status" value="1"/>
</dbReference>
<evidence type="ECO:0000256" key="3">
    <source>
        <dbReference type="RuleBase" id="RU361155"/>
    </source>
</evidence>
<dbReference type="InterPro" id="IPR027417">
    <property type="entry name" value="P-loop_NTPase"/>
</dbReference>
<sequence length="517" mass="58742">YQGFWHNPRQLGGVLACQQHFQAQDTDVLLVTTPKSGTTWLKAVMFTLVNRTHSPITQEHPLLTNNPHELVPFLELKLYADKQVPDLASFSSPRLFSTHLPFVSLPKSVLESGCKLVYLCRDPRDSFVSLWHFTNKVIPQSHGTTSSLEEVFDKFCRGVSFIGCPFSPEEETKGLVDDILGLCSFDNLSKLKVNVDGKLSTGQENSAFFRRGEVGDWKNYLTAEMVDQLDKIGEENSRMLGGLLACQQHFQAQATDVLLVTTPKSGTTWLKAIMFTLLNRIRSPITQEHPLVTNNPHELVPYLELKLYADKQVPNLTSFSSPRLFSTHLPLVSLPKSVLESGSKLVYLCRDPRDNFVSLWHFTNKLRAQSQGTTSSLEEVFDKFCRGVSIYGPFWDHILHYWKESLSNPEKIFFLKYEDMKEHPQLHLRRLAEFIGCPFSPEEEIKGMVDDILGLCSFDYMSKLEVNIVGKLSTGQENSALFRRGEVGDWKNYLTTEMVDQLDKIGEEKFYGSGLKL</sequence>
<name>A0AA88RQT6_9ASTE</name>
<evidence type="ECO:0000256" key="1">
    <source>
        <dbReference type="ARBA" id="ARBA00005771"/>
    </source>
</evidence>
<dbReference type="Gene3D" id="3.40.50.300">
    <property type="entry name" value="P-loop containing nucleotide triphosphate hydrolases"/>
    <property type="match status" value="3"/>
</dbReference>
<reference evidence="5" key="1">
    <citation type="submission" date="2022-12" db="EMBL/GenBank/DDBJ databases">
        <title>Draft genome assemblies for two species of Escallonia (Escalloniales).</title>
        <authorList>
            <person name="Chanderbali A."/>
            <person name="Dervinis C."/>
            <person name="Anghel I."/>
            <person name="Soltis D."/>
            <person name="Soltis P."/>
            <person name="Zapata F."/>
        </authorList>
    </citation>
    <scope>NUCLEOTIDE SEQUENCE</scope>
    <source>
        <strain evidence="5">UCBG92.1500</strain>
        <tissue evidence="5">Leaf</tissue>
    </source>
</reference>
<dbReference type="SUPFAM" id="SSF52540">
    <property type="entry name" value="P-loop containing nucleoside triphosphate hydrolases"/>
    <property type="match status" value="2"/>
</dbReference>
<comment type="caution">
    <text evidence="5">The sequence shown here is derived from an EMBL/GenBank/DDBJ whole genome shotgun (WGS) entry which is preliminary data.</text>
</comment>
<gene>
    <name evidence="5" type="ORF">RJ640_008067</name>
</gene>
<dbReference type="EMBL" id="JAVXUO010000745">
    <property type="protein sequence ID" value="KAK2989393.1"/>
    <property type="molecule type" value="Genomic_DNA"/>
</dbReference>